<reference evidence="2 3" key="1">
    <citation type="journal article" date="2015" name="Proc. Natl. Acad. Sci. U.S.A.">
        <title>The resurrection genome of Boea hygrometrica: A blueprint for survival of dehydration.</title>
        <authorList>
            <person name="Xiao L."/>
            <person name="Yang G."/>
            <person name="Zhang L."/>
            <person name="Yang X."/>
            <person name="Zhao S."/>
            <person name="Ji Z."/>
            <person name="Zhou Q."/>
            <person name="Hu M."/>
            <person name="Wang Y."/>
            <person name="Chen M."/>
            <person name="Xu Y."/>
            <person name="Jin H."/>
            <person name="Xiao X."/>
            <person name="Hu G."/>
            <person name="Bao F."/>
            <person name="Hu Y."/>
            <person name="Wan P."/>
            <person name="Li L."/>
            <person name="Deng X."/>
            <person name="Kuang T."/>
            <person name="Xiang C."/>
            <person name="Zhu J.K."/>
            <person name="Oliver M.J."/>
            <person name="He Y."/>
        </authorList>
    </citation>
    <scope>NUCLEOTIDE SEQUENCE [LARGE SCALE GENOMIC DNA]</scope>
    <source>
        <strain evidence="3">cv. XS01</strain>
    </source>
</reference>
<protein>
    <submittedName>
        <fullName evidence="2">Uncharacterized protein</fullName>
    </submittedName>
</protein>
<evidence type="ECO:0000313" key="2">
    <source>
        <dbReference type="EMBL" id="KZV45098.1"/>
    </source>
</evidence>
<accession>A0A2Z7CDT4</accession>
<dbReference type="Proteomes" id="UP000250235">
    <property type="component" value="Unassembled WGS sequence"/>
</dbReference>
<gene>
    <name evidence="2" type="ORF">F511_22338</name>
</gene>
<feature type="compositionally biased region" description="Basic and acidic residues" evidence="1">
    <location>
        <begin position="30"/>
        <end position="63"/>
    </location>
</feature>
<keyword evidence="3" id="KW-1185">Reference proteome</keyword>
<dbReference type="AlphaFoldDB" id="A0A2Z7CDT4"/>
<feature type="region of interest" description="Disordered" evidence="1">
    <location>
        <begin position="19"/>
        <end position="74"/>
    </location>
</feature>
<dbReference type="EMBL" id="KQ996428">
    <property type="protein sequence ID" value="KZV45098.1"/>
    <property type="molecule type" value="Genomic_DNA"/>
</dbReference>
<evidence type="ECO:0000256" key="1">
    <source>
        <dbReference type="SAM" id="MobiDB-lite"/>
    </source>
</evidence>
<evidence type="ECO:0000313" key="3">
    <source>
        <dbReference type="Proteomes" id="UP000250235"/>
    </source>
</evidence>
<name>A0A2Z7CDT4_9LAMI</name>
<organism evidence="2 3">
    <name type="scientific">Dorcoceras hygrometricum</name>
    <dbReference type="NCBI Taxonomy" id="472368"/>
    <lineage>
        <taxon>Eukaryota</taxon>
        <taxon>Viridiplantae</taxon>
        <taxon>Streptophyta</taxon>
        <taxon>Embryophyta</taxon>
        <taxon>Tracheophyta</taxon>
        <taxon>Spermatophyta</taxon>
        <taxon>Magnoliopsida</taxon>
        <taxon>eudicotyledons</taxon>
        <taxon>Gunneridae</taxon>
        <taxon>Pentapetalae</taxon>
        <taxon>asterids</taxon>
        <taxon>lamiids</taxon>
        <taxon>Lamiales</taxon>
        <taxon>Gesneriaceae</taxon>
        <taxon>Didymocarpoideae</taxon>
        <taxon>Trichosporeae</taxon>
        <taxon>Loxocarpinae</taxon>
        <taxon>Dorcoceras</taxon>
    </lineage>
</organism>
<proteinExistence type="predicted"/>
<sequence length="74" mass="8561">MRIRPPELETTICEIYQPAGWRPAGNGAKLEPRSSSKSRKEQNELSCRKKEAQMQKLLKDRSMRQSNQLEEEAS</sequence>